<dbReference type="Proteomes" id="UP001163947">
    <property type="component" value="Chromosome"/>
</dbReference>
<dbReference type="CDD" id="cd06170">
    <property type="entry name" value="LuxR_C_like"/>
    <property type="match status" value="1"/>
</dbReference>
<dbReference type="PRINTS" id="PR00038">
    <property type="entry name" value="HTHLUXR"/>
</dbReference>
<dbReference type="Pfam" id="PF00072">
    <property type="entry name" value="Response_reg"/>
    <property type="match status" value="1"/>
</dbReference>
<evidence type="ECO:0000256" key="5">
    <source>
        <dbReference type="PROSITE-ProRule" id="PRU00169"/>
    </source>
</evidence>
<dbReference type="AlphaFoldDB" id="A0A059MN73"/>
<keyword evidence="1 5" id="KW-0597">Phosphoprotein</keyword>
<keyword evidence="2" id="KW-0805">Transcription regulation</keyword>
<feature type="modified residue" description="4-aspartylphosphate" evidence="5">
    <location>
        <position position="66"/>
    </location>
</feature>
<dbReference type="GeneID" id="83620769"/>
<accession>A0A0F6VKU6</accession>
<dbReference type="Proteomes" id="UP000325466">
    <property type="component" value="Unassembled WGS sequence"/>
</dbReference>
<dbReference type="InterPro" id="IPR016032">
    <property type="entry name" value="Sig_transdc_resp-reg_C-effctor"/>
</dbReference>
<dbReference type="PANTHER" id="PTHR44688">
    <property type="entry name" value="DNA-BINDING TRANSCRIPTIONAL ACTIVATOR DEVR_DOSR"/>
    <property type="match status" value="1"/>
</dbReference>
<evidence type="ECO:0000259" key="7">
    <source>
        <dbReference type="PROSITE" id="PS50110"/>
    </source>
</evidence>
<evidence type="ECO:0000313" key="9">
    <source>
        <dbReference type="EMBL" id="UYF96067.1"/>
    </source>
</evidence>
<dbReference type="GO" id="GO:0003677">
    <property type="term" value="F:DNA binding"/>
    <property type="evidence" value="ECO:0007669"/>
    <property type="project" value="UniProtKB-KW"/>
</dbReference>
<dbReference type="RefSeq" id="WP_006932871.1">
    <property type="nucleotide sequence ID" value="NZ_BAAAYP010000045.1"/>
</dbReference>
<evidence type="ECO:0000313" key="10">
    <source>
        <dbReference type="Proteomes" id="UP000325466"/>
    </source>
</evidence>
<keyword evidence="4" id="KW-0804">Transcription</keyword>
<dbReference type="PROSITE" id="PS50110">
    <property type="entry name" value="RESPONSE_REGULATORY"/>
    <property type="match status" value="1"/>
</dbReference>
<name>A0A059MN73_9NOCA</name>
<dbReference type="PROSITE" id="PS00622">
    <property type="entry name" value="HTH_LUXR_1"/>
    <property type="match status" value="1"/>
</dbReference>
<dbReference type="Pfam" id="PF00196">
    <property type="entry name" value="GerE"/>
    <property type="match status" value="1"/>
</dbReference>
<evidence type="ECO:0000256" key="2">
    <source>
        <dbReference type="ARBA" id="ARBA00023015"/>
    </source>
</evidence>
<dbReference type="InterPro" id="IPR001789">
    <property type="entry name" value="Sig_transdc_resp-reg_receiver"/>
</dbReference>
<reference evidence="8" key="2">
    <citation type="submission" date="2019-10" db="EMBL/GenBank/DDBJ databases">
        <title>Draft genome sequence of Rhodococcus aetherivorans JCM 14343.</title>
        <authorList>
            <person name="Inoue D."/>
            <person name="Nakazawa M."/>
            <person name="Yamamoto N."/>
            <person name="Sei K."/>
            <person name="Ike M."/>
        </authorList>
    </citation>
    <scope>NUCLEOTIDE SEQUENCE</scope>
    <source>
        <strain evidence="8">JCM 14343</strain>
    </source>
</reference>
<reference evidence="9" key="3">
    <citation type="submission" date="2022-09" db="EMBL/GenBank/DDBJ databases">
        <title>The genome sequence of Rhodococcus aetherivorans N1.</title>
        <authorList>
            <person name="Jiang W."/>
        </authorList>
    </citation>
    <scope>NUCLEOTIDE SEQUENCE</scope>
    <source>
        <strain evidence="9">N1</strain>
    </source>
</reference>
<proteinExistence type="predicted"/>
<evidence type="ECO:0000313" key="8">
    <source>
        <dbReference type="EMBL" id="GES34998.1"/>
    </source>
</evidence>
<dbReference type="CDD" id="cd17535">
    <property type="entry name" value="REC_NarL-like"/>
    <property type="match status" value="1"/>
</dbReference>
<dbReference type="PANTHER" id="PTHR44688:SF16">
    <property type="entry name" value="DNA-BINDING TRANSCRIPTIONAL ACTIVATOR DEVR_DOSR"/>
    <property type="match status" value="1"/>
</dbReference>
<dbReference type="NCBIfam" id="NF047785">
    <property type="entry name" value="respo_reg_MadR"/>
    <property type="match status" value="1"/>
</dbReference>
<dbReference type="SUPFAM" id="SSF46894">
    <property type="entry name" value="C-terminal effector domain of the bipartite response regulators"/>
    <property type="match status" value="1"/>
</dbReference>
<keyword evidence="3 8" id="KW-0238">DNA-binding</keyword>
<accession>N1M4Z1</accession>
<keyword evidence="10" id="KW-1185">Reference proteome</keyword>
<gene>
    <name evidence="9" type="ORF">OCS65_10090</name>
    <name evidence="8" type="ORF">RAJCM14343_0242</name>
</gene>
<dbReference type="KEGG" id="rav:AAT18_18635"/>
<evidence type="ECO:0000256" key="1">
    <source>
        <dbReference type="ARBA" id="ARBA00022553"/>
    </source>
</evidence>
<organism evidence="9 11">
    <name type="scientific">Rhodococcus aetherivorans</name>
    <dbReference type="NCBI Taxonomy" id="191292"/>
    <lineage>
        <taxon>Bacteria</taxon>
        <taxon>Bacillati</taxon>
        <taxon>Actinomycetota</taxon>
        <taxon>Actinomycetes</taxon>
        <taxon>Mycobacteriales</taxon>
        <taxon>Nocardiaceae</taxon>
        <taxon>Rhodococcus</taxon>
    </lineage>
</organism>
<protein>
    <submittedName>
        <fullName evidence="8">DNA-binding response regulator</fullName>
    </submittedName>
    <submittedName>
        <fullName evidence="9">Response regulator transcription factor</fullName>
    </submittedName>
</protein>
<feature type="domain" description="HTH luxR-type" evidence="6">
    <location>
        <begin position="155"/>
        <end position="220"/>
    </location>
</feature>
<dbReference type="PROSITE" id="PS50043">
    <property type="entry name" value="HTH_LUXR_2"/>
    <property type="match status" value="1"/>
</dbReference>
<dbReference type="GO" id="GO:0006355">
    <property type="term" value="P:regulation of DNA-templated transcription"/>
    <property type="evidence" value="ECO:0007669"/>
    <property type="project" value="InterPro"/>
</dbReference>
<dbReference type="SMART" id="SM00448">
    <property type="entry name" value="REC"/>
    <property type="match status" value="1"/>
</dbReference>
<feature type="domain" description="Response regulatory" evidence="7">
    <location>
        <begin position="15"/>
        <end position="134"/>
    </location>
</feature>
<sequence>MNVATPPGTVNRTVRIVLVDDHAILRQGLRSILEREPDLAVVGEASHEAEAVALVDRVRPDIVLMDLKLSAGSDYEGLALCGQLSAARPGLGLLVLTTFLDEQLVVRAVHAGARGYVVKDVDTTELVRAIRAVSRGESAFDSRSAAAVVRSLNGQTTPQEQLTDRELEVLRLLAAGLSNSKIGERLFISGTTVKFHVSNIMRKLGVSRRAEAVYAASKRGLI</sequence>
<accession>A0A059MN73</accession>
<dbReference type="InterPro" id="IPR000792">
    <property type="entry name" value="Tscrpt_reg_LuxR_C"/>
</dbReference>
<dbReference type="EMBL" id="CP106982">
    <property type="protein sequence ID" value="UYF96067.1"/>
    <property type="molecule type" value="Genomic_DNA"/>
</dbReference>
<dbReference type="EMBL" id="BLAH01000006">
    <property type="protein sequence ID" value="GES34998.1"/>
    <property type="molecule type" value="Genomic_DNA"/>
</dbReference>
<evidence type="ECO:0000256" key="4">
    <source>
        <dbReference type="ARBA" id="ARBA00023163"/>
    </source>
</evidence>
<dbReference type="SMART" id="SM00421">
    <property type="entry name" value="HTH_LUXR"/>
    <property type="match status" value="1"/>
</dbReference>
<dbReference type="InterPro" id="IPR011006">
    <property type="entry name" value="CheY-like_superfamily"/>
</dbReference>
<dbReference type="Gene3D" id="3.40.50.2300">
    <property type="match status" value="1"/>
</dbReference>
<dbReference type="SUPFAM" id="SSF52172">
    <property type="entry name" value="CheY-like"/>
    <property type="match status" value="1"/>
</dbReference>
<evidence type="ECO:0000313" key="11">
    <source>
        <dbReference type="Proteomes" id="UP001163947"/>
    </source>
</evidence>
<evidence type="ECO:0000259" key="6">
    <source>
        <dbReference type="PROSITE" id="PS50043"/>
    </source>
</evidence>
<dbReference type="InterPro" id="IPR058245">
    <property type="entry name" value="NreC/VraR/RcsB-like_REC"/>
</dbReference>
<reference evidence="8 10" key="1">
    <citation type="journal article" date="2018" name="Biodegradation">
        <title>1,4-Dioxane degradation characteristics of Rhodococcus aetherivorans JCM 14343.</title>
        <authorList>
            <person name="Inoue D."/>
            <person name="Tsunoda T."/>
            <person name="Yamamoto N."/>
            <person name="Ike M."/>
            <person name="Sei K."/>
        </authorList>
    </citation>
    <scope>NUCLEOTIDE SEQUENCE [LARGE SCALE GENOMIC DNA]</scope>
    <source>
        <strain evidence="8 10">JCM 14343</strain>
    </source>
</reference>
<evidence type="ECO:0000256" key="3">
    <source>
        <dbReference type="ARBA" id="ARBA00023125"/>
    </source>
</evidence>
<dbReference type="GO" id="GO:0000160">
    <property type="term" value="P:phosphorelay signal transduction system"/>
    <property type="evidence" value="ECO:0007669"/>
    <property type="project" value="InterPro"/>
</dbReference>